<dbReference type="Gene3D" id="1.10.3210.10">
    <property type="entry name" value="Hypothetical protein af1432"/>
    <property type="match status" value="1"/>
</dbReference>
<dbReference type="SUPFAM" id="SSF109604">
    <property type="entry name" value="HD-domain/PDEase-like"/>
    <property type="match status" value="1"/>
</dbReference>
<sequence length="194" mass="21469">MGKPHELSTQDAYRLTIEKHQSRVGALSRVLALQMGFGDHEVSLIADAAVLHDIGKVFVPTTYMQKPGPLSEREKEVVRQHPIWGYTILSQCSNTTQHLAAIVALQHHENWDGSGYPYGLSGAQISQEARIVSICDVYDALRDDRPYRAGMTHKHALEVITQGDGRTKPSMFDPAVHEAFLACSSELSRVFATS</sequence>
<protein>
    <submittedName>
        <fullName evidence="2">HD-GYP domain-containing protein</fullName>
        <ecNumber evidence="2">3.1.4.-</ecNumber>
    </submittedName>
</protein>
<dbReference type="SMART" id="SM00471">
    <property type="entry name" value="HDc"/>
    <property type="match status" value="1"/>
</dbReference>
<dbReference type="Proteomes" id="UP001259572">
    <property type="component" value="Unassembled WGS sequence"/>
</dbReference>
<keyword evidence="3" id="KW-1185">Reference proteome</keyword>
<gene>
    <name evidence="2" type="ORF">RQX22_18035</name>
</gene>
<dbReference type="PANTHER" id="PTHR45228:SF8">
    <property type="entry name" value="TWO-COMPONENT RESPONSE REGULATOR-RELATED"/>
    <property type="match status" value="1"/>
</dbReference>
<keyword evidence="2" id="KW-0378">Hydrolase</keyword>
<feature type="domain" description="HD-GYP" evidence="1">
    <location>
        <begin position="1"/>
        <end position="194"/>
    </location>
</feature>
<evidence type="ECO:0000259" key="1">
    <source>
        <dbReference type="PROSITE" id="PS51832"/>
    </source>
</evidence>
<dbReference type="EC" id="3.1.4.-" evidence="2"/>
<dbReference type="InterPro" id="IPR037522">
    <property type="entry name" value="HD_GYP_dom"/>
</dbReference>
<dbReference type="InterPro" id="IPR003607">
    <property type="entry name" value="HD/PDEase_dom"/>
</dbReference>
<comment type="caution">
    <text evidence="2">The sequence shown here is derived from an EMBL/GenBank/DDBJ whole genome shotgun (WGS) entry which is preliminary data.</text>
</comment>
<reference evidence="2 3" key="1">
    <citation type="submission" date="2023-05" db="EMBL/GenBank/DDBJ databases">
        <authorList>
            <person name="Guo Y."/>
        </authorList>
    </citation>
    <scope>NUCLEOTIDE SEQUENCE [LARGE SCALE GENOMIC DNA]</scope>
    <source>
        <strain evidence="2 3">GR2756</strain>
    </source>
</reference>
<dbReference type="InterPro" id="IPR052020">
    <property type="entry name" value="Cyclic_di-GMP/3'3'-cGAMP_PDE"/>
</dbReference>
<dbReference type="PROSITE" id="PS51832">
    <property type="entry name" value="HD_GYP"/>
    <property type="match status" value="1"/>
</dbReference>
<evidence type="ECO:0000313" key="2">
    <source>
        <dbReference type="EMBL" id="MDT9600863.1"/>
    </source>
</evidence>
<accession>A0ABU3QBV5</accession>
<dbReference type="Pfam" id="PF13487">
    <property type="entry name" value="HD_5"/>
    <property type="match status" value="1"/>
</dbReference>
<organism evidence="2 3">
    <name type="scientific">Sphingosinicella rhizophila</name>
    <dbReference type="NCBI Taxonomy" id="3050082"/>
    <lineage>
        <taxon>Bacteria</taxon>
        <taxon>Pseudomonadati</taxon>
        <taxon>Pseudomonadota</taxon>
        <taxon>Alphaproteobacteria</taxon>
        <taxon>Sphingomonadales</taxon>
        <taxon>Sphingosinicellaceae</taxon>
        <taxon>Sphingosinicella</taxon>
    </lineage>
</organism>
<dbReference type="PANTHER" id="PTHR45228">
    <property type="entry name" value="CYCLIC DI-GMP PHOSPHODIESTERASE TM_0186-RELATED"/>
    <property type="match status" value="1"/>
</dbReference>
<evidence type="ECO:0000313" key="3">
    <source>
        <dbReference type="Proteomes" id="UP001259572"/>
    </source>
</evidence>
<name>A0ABU3QBV5_9SPHN</name>
<dbReference type="EMBL" id="JAVUPU010000013">
    <property type="protein sequence ID" value="MDT9600863.1"/>
    <property type="molecule type" value="Genomic_DNA"/>
</dbReference>
<dbReference type="RefSeq" id="WP_315728401.1">
    <property type="nucleotide sequence ID" value="NZ_JAVUPU010000013.1"/>
</dbReference>
<dbReference type="CDD" id="cd00077">
    <property type="entry name" value="HDc"/>
    <property type="match status" value="1"/>
</dbReference>
<proteinExistence type="predicted"/>
<dbReference type="GO" id="GO:0016787">
    <property type="term" value="F:hydrolase activity"/>
    <property type="evidence" value="ECO:0007669"/>
    <property type="project" value="UniProtKB-KW"/>
</dbReference>